<name>A0A9P4K1P3_9PLEO</name>
<dbReference type="Proteomes" id="UP000800093">
    <property type="component" value="Unassembled WGS sequence"/>
</dbReference>
<protein>
    <submittedName>
        <fullName evidence="2">Uncharacterized protein</fullName>
    </submittedName>
</protein>
<accession>A0A9P4K1P3</accession>
<reference evidence="3" key="1">
    <citation type="journal article" date="2020" name="Stud. Mycol.">
        <title>101 Dothideomycetes genomes: A test case for predicting lifestyles and emergence of pathogens.</title>
        <authorList>
            <person name="Haridas S."/>
            <person name="Albert R."/>
            <person name="Binder M."/>
            <person name="Bloem J."/>
            <person name="LaButti K."/>
            <person name="Salamov A."/>
            <person name="Andreopoulos B."/>
            <person name="Baker S."/>
            <person name="Barry K."/>
            <person name="Bills G."/>
            <person name="Bluhm B."/>
            <person name="Cannon C."/>
            <person name="Castanera R."/>
            <person name="Culley D."/>
            <person name="Daum C."/>
            <person name="Ezra D."/>
            <person name="Gonzalez J."/>
            <person name="Henrissat B."/>
            <person name="Kuo A."/>
            <person name="Liang C."/>
            <person name="Lipzen A."/>
            <person name="Lutzoni F."/>
            <person name="Magnuson J."/>
            <person name="Mondo S."/>
            <person name="Nolan M."/>
            <person name="Ohm R."/>
            <person name="Pangilinan J."/>
            <person name="Park H.-J."/>
            <person name="Ramirez L."/>
            <person name="Alfaro M."/>
            <person name="Sun H."/>
            <person name="Tritt A."/>
            <person name="Yoshinaga Y."/>
            <person name="Zwiers L.-H."/>
            <person name="Turgeon B."/>
            <person name="Goodwin S."/>
            <person name="Spatafora J."/>
            <person name="Crous P."/>
            <person name="Grigoriev I."/>
        </authorList>
    </citation>
    <scope>NUCLEOTIDE SEQUENCE [LARGE SCALE GENOMIC DNA]</scope>
    <source>
        <strain evidence="3">CBS 304.66</strain>
    </source>
</reference>
<evidence type="ECO:0000313" key="2">
    <source>
        <dbReference type="EMBL" id="KAF2259697.1"/>
    </source>
</evidence>
<evidence type="ECO:0000256" key="1">
    <source>
        <dbReference type="SAM" id="SignalP"/>
    </source>
</evidence>
<dbReference type="AlphaFoldDB" id="A0A9P4K1P3"/>
<proteinExistence type="predicted"/>
<feature type="chain" id="PRO_5040322839" evidence="1">
    <location>
        <begin position="20"/>
        <end position="174"/>
    </location>
</feature>
<evidence type="ECO:0000313" key="3">
    <source>
        <dbReference type="Proteomes" id="UP000800093"/>
    </source>
</evidence>
<gene>
    <name evidence="2" type="ORF">CC78DRAFT_548129</name>
</gene>
<keyword evidence="3" id="KW-1185">Reference proteome</keyword>
<dbReference type="EMBL" id="ML986702">
    <property type="protein sequence ID" value="KAF2259697.1"/>
    <property type="molecule type" value="Genomic_DNA"/>
</dbReference>
<sequence length="174" mass="19553">MRVFIKLFPAFPITALVTAVSFDDVIRAPAYVTSRCSFHIAILQLWYFSIKKCEHDTMVLVPTIRDNTGNAIPYPQGPINKRVKVMNAGSMGIGSAMWFDGVAFPFRFKSCEWSQIQKMKFLIIAWINLIHWLQYINSVGGNAYVEASVLVRLGKKETCAYKVAALSLRLSAAL</sequence>
<feature type="signal peptide" evidence="1">
    <location>
        <begin position="1"/>
        <end position="19"/>
    </location>
</feature>
<comment type="caution">
    <text evidence="2">The sequence shown here is derived from an EMBL/GenBank/DDBJ whole genome shotgun (WGS) entry which is preliminary data.</text>
</comment>
<keyword evidence="1" id="KW-0732">Signal</keyword>
<organism evidence="2 3">
    <name type="scientific">Lojkania enalia</name>
    <dbReference type="NCBI Taxonomy" id="147567"/>
    <lineage>
        <taxon>Eukaryota</taxon>
        <taxon>Fungi</taxon>
        <taxon>Dikarya</taxon>
        <taxon>Ascomycota</taxon>
        <taxon>Pezizomycotina</taxon>
        <taxon>Dothideomycetes</taxon>
        <taxon>Pleosporomycetidae</taxon>
        <taxon>Pleosporales</taxon>
        <taxon>Pleosporales incertae sedis</taxon>
        <taxon>Lojkania</taxon>
    </lineage>
</organism>